<accession>G7YPP1</accession>
<gene>
    <name evidence="1" type="ORF">CLF_106130</name>
</gene>
<proteinExistence type="predicted"/>
<dbReference type="EMBL" id="DF143939">
    <property type="protein sequence ID" value="GAA54922.1"/>
    <property type="molecule type" value="Genomic_DNA"/>
</dbReference>
<dbReference type="AlphaFoldDB" id="G7YPP1"/>
<organism evidence="1 2">
    <name type="scientific">Clonorchis sinensis</name>
    <name type="common">Chinese liver fluke</name>
    <dbReference type="NCBI Taxonomy" id="79923"/>
    <lineage>
        <taxon>Eukaryota</taxon>
        <taxon>Metazoa</taxon>
        <taxon>Spiralia</taxon>
        <taxon>Lophotrochozoa</taxon>
        <taxon>Platyhelminthes</taxon>
        <taxon>Trematoda</taxon>
        <taxon>Digenea</taxon>
        <taxon>Opisthorchiida</taxon>
        <taxon>Opisthorchiata</taxon>
        <taxon>Opisthorchiidae</taxon>
        <taxon>Clonorchis</taxon>
    </lineage>
</organism>
<reference key="2">
    <citation type="submission" date="2011-10" db="EMBL/GenBank/DDBJ databases">
        <title>The genome and transcriptome sequence of Clonorchis sinensis provide insights into the carcinogenic liver fluke.</title>
        <authorList>
            <person name="Wang X."/>
            <person name="Huang Y."/>
            <person name="Chen W."/>
            <person name="Liu H."/>
            <person name="Guo L."/>
            <person name="Chen Y."/>
            <person name="Luo F."/>
            <person name="Zhou W."/>
            <person name="Sun J."/>
            <person name="Mao Q."/>
            <person name="Liang P."/>
            <person name="Zhou C."/>
            <person name="Tian Y."/>
            <person name="Men J."/>
            <person name="Lv X."/>
            <person name="Huang L."/>
            <person name="Zhou J."/>
            <person name="Hu Y."/>
            <person name="Li R."/>
            <person name="Zhang F."/>
            <person name="Lei H."/>
            <person name="Li X."/>
            <person name="Hu X."/>
            <person name="Liang C."/>
            <person name="Xu J."/>
            <person name="Wu Z."/>
            <person name="Yu X."/>
        </authorList>
    </citation>
    <scope>NUCLEOTIDE SEQUENCE</scope>
    <source>
        <strain>Henan</strain>
    </source>
</reference>
<evidence type="ECO:0000313" key="2">
    <source>
        <dbReference type="Proteomes" id="UP000008909"/>
    </source>
</evidence>
<protein>
    <submittedName>
        <fullName evidence="1">Uncharacterized protein</fullName>
    </submittedName>
</protein>
<reference evidence="1" key="1">
    <citation type="journal article" date="2011" name="Genome Biol.">
        <title>The draft genome of the carcinogenic human liver fluke Clonorchis sinensis.</title>
        <authorList>
            <person name="Wang X."/>
            <person name="Chen W."/>
            <person name="Huang Y."/>
            <person name="Sun J."/>
            <person name="Men J."/>
            <person name="Liu H."/>
            <person name="Luo F."/>
            <person name="Guo L."/>
            <person name="Lv X."/>
            <person name="Deng C."/>
            <person name="Zhou C."/>
            <person name="Fan Y."/>
            <person name="Li X."/>
            <person name="Huang L."/>
            <person name="Hu Y."/>
            <person name="Liang C."/>
            <person name="Hu X."/>
            <person name="Xu J."/>
            <person name="Yu X."/>
        </authorList>
    </citation>
    <scope>NUCLEOTIDE SEQUENCE [LARGE SCALE GENOMIC DNA]</scope>
    <source>
        <strain evidence="1">Henan</strain>
    </source>
</reference>
<name>G7YPP1_CLOSI</name>
<evidence type="ECO:0000313" key="1">
    <source>
        <dbReference type="EMBL" id="GAA54922.1"/>
    </source>
</evidence>
<keyword evidence="2" id="KW-1185">Reference proteome</keyword>
<dbReference type="Proteomes" id="UP000008909">
    <property type="component" value="Unassembled WGS sequence"/>
</dbReference>
<sequence length="466" mass="52245">MAMPGFELRTREMRDFRLPLLALLKKQLDQVRKSLGDIYKRHLPLCSTPESNSPQPVFYKEIFIVKGLVESTFLALSELFNHMSLEYEAAAETLDMVHWPFFELGELSAHQELISYYTVDSVVAGLIETNGSSGTMGSLDEVLQALTKELAEYEDVLPAIALGQLPDLPSEIVKKMDTLEKIVGKIGTLTPNVNAQTPDGVQNTADRSPSVSDSMNILLAAGGTGAELDELVTQVRNLAWDVMNKTNDAQSSLMQGSMWKAVRHALKDISFEKKNLLLAIEFLEDGQCIYNYDFVPKIRQLQDLSISLDVWSKILKQLSVSLSDTIAFSSTATADNFYATARRIIKSIVVNVFDYMGKINLVHQLDPSGDLSGKLDLTKQLLASSHRLLYNLESVRLDQPETILWPRTTLVSLEAYADFFRLFHSTNELITDKVETVADRTWNTEMDLQTMWIELLGDPPKRTPTS</sequence>